<organism evidence="1 2">
    <name type="scientific">Nostoc flagelliforme CCNUN1</name>
    <dbReference type="NCBI Taxonomy" id="2038116"/>
    <lineage>
        <taxon>Bacteria</taxon>
        <taxon>Bacillati</taxon>
        <taxon>Cyanobacteriota</taxon>
        <taxon>Cyanophyceae</taxon>
        <taxon>Nostocales</taxon>
        <taxon>Nostocaceae</taxon>
        <taxon>Nostoc</taxon>
    </lineage>
</organism>
<protein>
    <submittedName>
        <fullName evidence="1">Uncharacterized protein</fullName>
    </submittedName>
</protein>
<keyword evidence="2" id="KW-1185">Reference proteome</keyword>
<dbReference type="Proteomes" id="UP000232003">
    <property type="component" value="Chromosome"/>
</dbReference>
<gene>
    <name evidence="1" type="ORF">COO91_02009</name>
</gene>
<sequence>MKISPKQAQVQAKAAQYHLTLSKDSVNEKLPWHLNRNSDGKEIAHVRTLDEVSKAISTYAANIVKVVGYSVGTLYRGQITSHGTLDEARAEMYGYSKEEMQDADDQVILCIVYGDGTELADETYKPQEPKEEAPVEEVKQVKQLLKPQFQPARIDLKKTTSQELKEQVLALLNLQTASQAAKWAKQQGMEVDLCYKSHWAAVLEKAQDSSAVAA</sequence>
<dbReference type="RefSeq" id="WP_100898119.1">
    <property type="nucleotide sequence ID" value="NZ_CAWNNC010000001.1"/>
</dbReference>
<evidence type="ECO:0000313" key="2">
    <source>
        <dbReference type="Proteomes" id="UP000232003"/>
    </source>
</evidence>
<evidence type="ECO:0000313" key="1">
    <source>
        <dbReference type="EMBL" id="AUB36108.1"/>
    </source>
</evidence>
<reference evidence="1 2" key="1">
    <citation type="submission" date="2017-11" db="EMBL/GenBank/DDBJ databases">
        <title>Complete genome of a free-living desiccation-tolerant cyanobacterium and its photosynthetic adaptation to extreme terrestrial habitat.</title>
        <authorList>
            <person name="Shang J."/>
        </authorList>
    </citation>
    <scope>NUCLEOTIDE SEQUENCE [LARGE SCALE GENOMIC DNA]</scope>
    <source>
        <strain evidence="1 2">CCNUN1</strain>
    </source>
</reference>
<name>A0A2K8SL27_9NOSO</name>
<dbReference type="AlphaFoldDB" id="A0A2K8SL27"/>
<proteinExistence type="predicted"/>
<accession>A0A2K8SL27</accession>
<dbReference type="KEGG" id="nfl:COO91_02009"/>
<dbReference type="EMBL" id="CP024785">
    <property type="protein sequence ID" value="AUB36108.1"/>
    <property type="molecule type" value="Genomic_DNA"/>
</dbReference>